<dbReference type="EMBL" id="BMKK01000002">
    <property type="protein sequence ID" value="GGD49700.1"/>
    <property type="molecule type" value="Genomic_DNA"/>
</dbReference>
<evidence type="ECO:0000256" key="4">
    <source>
        <dbReference type="ARBA" id="ARBA00023136"/>
    </source>
</evidence>
<accession>A0A916YL08</accession>
<evidence type="ECO:0000256" key="3">
    <source>
        <dbReference type="ARBA" id="ARBA00022989"/>
    </source>
</evidence>
<feature type="transmembrane region" description="Helical" evidence="5">
    <location>
        <begin position="95"/>
        <end position="115"/>
    </location>
</feature>
<keyword evidence="2 5" id="KW-0812">Transmembrane</keyword>
<dbReference type="AlphaFoldDB" id="A0A916YL08"/>
<evidence type="ECO:0000313" key="6">
    <source>
        <dbReference type="EMBL" id="GGD49700.1"/>
    </source>
</evidence>
<dbReference type="Pfam" id="PF13564">
    <property type="entry name" value="DoxX_2"/>
    <property type="match status" value="1"/>
</dbReference>
<dbReference type="PANTHER" id="PTHR36974:SF1">
    <property type="entry name" value="DOXX FAMILY MEMBRANE PROTEIN"/>
    <property type="match status" value="1"/>
</dbReference>
<evidence type="ECO:0000256" key="5">
    <source>
        <dbReference type="SAM" id="Phobius"/>
    </source>
</evidence>
<organism evidence="6 7">
    <name type="scientific">Emticicia aquatilis</name>
    <dbReference type="NCBI Taxonomy" id="1537369"/>
    <lineage>
        <taxon>Bacteria</taxon>
        <taxon>Pseudomonadati</taxon>
        <taxon>Bacteroidota</taxon>
        <taxon>Cytophagia</taxon>
        <taxon>Cytophagales</taxon>
        <taxon>Leadbetterellaceae</taxon>
        <taxon>Emticicia</taxon>
    </lineage>
</organism>
<name>A0A916YL08_9BACT</name>
<dbReference type="RefSeq" id="WP_188765158.1">
    <property type="nucleotide sequence ID" value="NZ_BMKK01000002.1"/>
</dbReference>
<dbReference type="PANTHER" id="PTHR36974">
    <property type="entry name" value="MEMBRANE PROTEIN-RELATED"/>
    <property type="match status" value="1"/>
</dbReference>
<gene>
    <name evidence="6" type="ORF">GCM10011514_12340</name>
</gene>
<keyword evidence="4 5" id="KW-0472">Membrane</keyword>
<feature type="transmembrane region" description="Helical" evidence="5">
    <location>
        <begin position="64"/>
        <end position="83"/>
    </location>
</feature>
<feature type="transmembrane region" description="Helical" evidence="5">
    <location>
        <begin position="6"/>
        <end position="22"/>
    </location>
</feature>
<reference evidence="6" key="2">
    <citation type="submission" date="2020-09" db="EMBL/GenBank/DDBJ databases">
        <authorList>
            <person name="Sun Q."/>
            <person name="Zhou Y."/>
        </authorList>
    </citation>
    <scope>NUCLEOTIDE SEQUENCE</scope>
    <source>
        <strain evidence="6">CGMCC 1.15958</strain>
    </source>
</reference>
<keyword evidence="7" id="KW-1185">Reference proteome</keyword>
<feature type="transmembrane region" description="Helical" evidence="5">
    <location>
        <begin position="42"/>
        <end position="58"/>
    </location>
</feature>
<comment type="caution">
    <text evidence="6">The sequence shown here is derived from an EMBL/GenBank/DDBJ whole genome shotgun (WGS) entry which is preliminary data.</text>
</comment>
<comment type="subcellular location">
    <subcellularLocation>
        <location evidence="1">Membrane</location>
        <topology evidence="1">Multi-pass membrane protein</topology>
    </subcellularLocation>
</comment>
<sequence>MELVGQYLMAGFFVFAGISHFTKKNFFMKAMPPYIPNHEEMVIISGIAEIILGIGLLFSQTKPLAAWGIILLLIAVFPANIYMATSGKFKKIPQWLLWLRLPLQLVLIAWAYYLIDN</sequence>
<evidence type="ECO:0008006" key="8">
    <source>
        <dbReference type="Google" id="ProtNLM"/>
    </source>
</evidence>
<reference evidence="6" key="1">
    <citation type="journal article" date="2014" name="Int. J. Syst. Evol. Microbiol.">
        <title>Complete genome sequence of Corynebacterium casei LMG S-19264T (=DSM 44701T), isolated from a smear-ripened cheese.</title>
        <authorList>
            <consortium name="US DOE Joint Genome Institute (JGI-PGF)"/>
            <person name="Walter F."/>
            <person name="Albersmeier A."/>
            <person name="Kalinowski J."/>
            <person name="Ruckert C."/>
        </authorList>
    </citation>
    <scope>NUCLEOTIDE SEQUENCE</scope>
    <source>
        <strain evidence="6">CGMCC 1.15958</strain>
    </source>
</reference>
<evidence type="ECO:0000313" key="7">
    <source>
        <dbReference type="Proteomes" id="UP000609064"/>
    </source>
</evidence>
<evidence type="ECO:0000256" key="2">
    <source>
        <dbReference type="ARBA" id="ARBA00022692"/>
    </source>
</evidence>
<dbReference type="InterPro" id="IPR032808">
    <property type="entry name" value="DoxX"/>
</dbReference>
<dbReference type="Proteomes" id="UP000609064">
    <property type="component" value="Unassembled WGS sequence"/>
</dbReference>
<proteinExistence type="predicted"/>
<protein>
    <recommendedName>
        <fullName evidence="8">DoxX family protein</fullName>
    </recommendedName>
</protein>
<keyword evidence="3 5" id="KW-1133">Transmembrane helix</keyword>
<dbReference type="GO" id="GO:0016020">
    <property type="term" value="C:membrane"/>
    <property type="evidence" value="ECO:0007669"/>
    <property type="project" value="UniProtKB-SubCell"/>
</dbReference>
<evidence type="ECO:0000256" key="1">
    <source>
        <dbReference type="ARBA" id="ARBA00004141"/>
    </source>
</evidence>